<comment type="caution">
    <text evidence="2">The sequence shown here is derived from an EMBL/GenBank/DDBJ whole genome shotgun (WGS) entry which is preliminary data.</text>
</comment>
<dbReference type="Pfam" id="PF00657">
    <property type="entry name" value="Lipase_GDSL"/>
    <property type="match status" value="1"/>
</dbReference>
<dbReference type="Gene3D" id="3.40.50.1110">
    <property type="entry name" value="SGNH hydrolase"/>
    <property type="match status" value="1"/>
</dbReference>
<accession>A0ABS8UPK4</accession>
<dbReference type="Proteomes" id="UP000823775">
    <property type="component" value="Unassembled WGS sequence"/>
</dbReference>
<evidence type="ECO:0000256" key="1">
    <source>
        <dbReference type="ARBA" id="ARBA00008668"/>
    </source>
</evidence>
<protein>
    <recommendedName>
        <fullName evidence="4">GDSL esterase/lipase EXL3</fullName>
    </recommendedName>
</protein>
<dbReference type="InterPro" id="IPR035669">
    <property type="entry name" value="SGNH_plant_lipase-like"/>
</dbReference>
<dbReference type="InterPro" id="IPR001087">
    <property type="entry name" value="GDSL"/>
</dbReference>
<gene>
    <name evidence="2" type="ORF">HAX54_018475</name>
</gene>
<evidence type="ECO:0000313" key="2">
    <source>
        <dbReference type="EMBL" id="MCD9560046.1"/>
    </source>
</evidence>
<keyword evidence="3" id="KW-1185">Reference proteome</keyword>
<name>A0ABS8UPK4_DATST</name>
<dbReference type="PANTHER" id="PTHR45642:SF58">
    <property type="entry name" value="GDSL ESTERASE_LIPASE EXL3-LIKE"/>
    <property type="match status" value="1"/>
</dbReference>
<organism evidence="2 3">
    <name type="scientific">Datura stramonium</name>
    <name type="common">Jimsonweed</name>
    <name type="synonym">Common thornapple</name>
    <dbReference type="NCBI Taxonomy" id="4076"/>
    <lineage>
        <taxon>Eukaryota</taxon>
        <taxon>Viridiplantae</taxon>
        <taxon>Streptophyta</taxon>
        <taxon>Embryophyta</taxon>
        <taxon>Tracheophyta</taxon>
        <taxon>Spermatophyta</taxon>
        <taxon>Magnoliopsida</taxon>
        <taxon>eudicotyledons</taxon>
        <taxon>Gunneridae</taxon>
        <taxon>Pentapetalae</taxon>
        <taxon>asterids</taxon>
        <taxon>lamiids</taxon>
        <taxon>Solanales</taxon>
        <taxon>Solanaceae</taxon>
        <taxon>Solanoideae</taxon>
        <taxon>Datureae</taxon>
        <taxon>Datura</taxon>
    </lineage>
</organism>
<dbReference type="InterPro" id="IPR036514">
    <property type="entry name" value="SGNH_hydro_sf"/>
</dbReference>
<dbReference type="EMBL" id="JACEIK010002257">
    <property type="protein sequence ID" value="MCD9560046.1"/>
    <property type="molecule type" value="Genomic_DNA"/>
</dbReference>
<evidence type="ECO:0008006" key="4">
    <source>
        <dbReference type="Google" id="ProtNLM"/>
    </source>
</evidence>
<sequence length="289" mass="32024">MLFSTCEAKLLELPKDVNITAVFAFGDSIVDQGNNNNLTTQAKCNFLPYGKDFMGGKPTGRFSNARTPPDMLVEDLGVKKLMPAYLDPNLKIEDLKTGVSFASGASGYDLLTPILASALPLQIQLAFFLQYIGKLKEFVGEEKANYIVKNSLSIVAAGSDDLCNTYFMLKIPRKKQYNIDSYTNLMVDGASNFLKDLYHLGARRIWIFGIPPIGCLPSQRIRGGGLPRVCVYEYNQAAQMANTKLAAKIDSLSEKLPQSELLYINIYDPLLDLIVNHDKYGKTLNTDLI</sequence>
<dbReference type="InterPro" id="IPR050592">
    <property type="entry name" value="GDSL_lipolytic_enzyme"/>
</dbReference>
<comment type="similarity">
    <text evidence="1">Belongs to the 'GDSL' lipolytic enzyme family.</text>
</comment>
<proteinExistence type="inferred from homology"/>
<dbReference type="CDD" id="cd01837">
    <property type="entry name" value="SGNH_plant_lipase_like"/>
    <property type="match status" value="1"/>
</dbReference>
<evidence type="ECO:0000313" key="3">
    <source>
        <dbReference type="Proteomes" id="UP000823775"/>
    </source>
</evidence>
<reference evidence="2 3" key="1">
    <citation type="journal article" date="2021" name="BMC Genomics">
        <title>Datura genome reveals duplications of psychoactive alkaloid biosynthetic genes and high mutation rate following tissue culture.</title>
        <authorList>
            <person name="Rajewski A."/>
            <person name="Carter-House D."/>
            <person name="Stajich J."/>
            <person name="Litt A."/>
        </authorList>
    </citation>
    <scope>NUCLEOTIDE SEQUENCE [LARGE SCALE GENOMIC DNA]</scope>
    <source>
        <strain evidence="2">AR-01</strain>
    </source>
</reference>
<dbReference type="PANTHER" id="PTHR45642">
    <property type="entry name" value="GDSL ESTERASE/LIPASE EXL3"/>
    <property type="match status" value="1"/>
</dbReference>